<feature type="domain" description="DUF3475" evidence="2">
    <location>
        <begin position="39"/>
        <end position="94"/>
    </location>
</feature>
<evidence type="ECO:0000313" key="4">
    <source>
        <dbReference type="Proteomes" id="UP001346149"/>
    </source>
</evidence>
<dbReference type="EMBL" id="JAXQNO010000002">
    <property type="protein sequence ID" value="KAK4802332.1"/>
    <property type="molecule type" value="Genomic_DNA"/>
</dbReference>
<dbReference type="AlphaFoldDB" id="A0AAN7MC73"/>
<dbReference type="Pfam" id="PF05003">
    <property type="entry name" value="DUF668"/>
    <property type="match status" value="1"/>
</dbReference>
<feature type="domain" description="DUF668" evidence="1">
    <location>
        <begin position="344"/>
        <end position="455"/>
    </location>
</feature>
<dbReference type="Proteomes" id="UP001346149">
    <property type="component" value="Unassembled WGS sequence"/>
</dbReference>
<evidence type="ECO:0000313" key="3">
    <source>
        <dbReference type="EMBL" id="KAK4802332.1"/>
    </source>
</evidence>
<organism evidence="3 4">
    <name type="scientific">Trapa natans</name>
    <name type="common">Water chestnut</name>
    <dbReference type="NCBI Taxonomy" id="22666"/>
    <lineage>
        <taxon>Eukaryota</taxon>
        <taxon>Viridiplantae</taxon>
        <taxon>Streptophyta</taxon>
        <taxon>Embryophyta</taxon>
        <taxon>Tracheophyta</taxon>
        <taxon>Spermatophyta</taxon>
        <taxon>Magnoliopsida</taxon>
        <taxon>eudicotyledons</taxon>
        <taxon>Gunneridae</taxon>
        <taxon>Pentapetalae</taxon>
        <taxon>rosids</taxon>
        <taxon>malvids</taxon>
        <taxon>Myrtales</taxon>
        <taxon>Lythraceae</taxon>
        <taxon>Trapa</taxon>
    </lineage>
</organism>
<dbReference type="PANTHER" id="PTHR31371:SF13">
    <property type="entry name" value="OS05G0457600 PROTEIN"/>
    <property type="match status" value="1"/>
</dbReference>
<comment type="caution">
    <text evidence="3">The sequence shown here is derived from an EMBL/GenBank/DDBJ whole genome shotgun (WGS) entry which is preliminary data.</text>
</comment>
<evidence type="ECO:0000259" key="2">
    <source>
        <dbReference type="Pfam" id="PF11961"/>
    </source>
</evidence>
<dbReference type="PANTHER" id="PTHR31371">
    <property type="entry name" value="BNAC09G50660D PROTEIN"/>
    <property type="match status" value="1"/>
</dbReference>
<reference evidence="3 4" key="1">
    <citation type="journal article" date="2023" name="Hortic Res">
        <title>Pangenome of water caltrop reveals structural variations and asymmetric subgenome divergence after allopolyploidization.</title>
        <authorList>
            <person name="Zhang X."/>
            <person name="Chen Y."/>
            <person name="Wang L."/>
            <person name="Yuan Y."/>
            <person name="Fang M."/>
            <person name="Shi L."/>
            <person name="Lu R."/>
            <person name="Comes H.P."/>
            <person name="Ma Y."/>
            <person name="Chen Y."/>
            <person name="Huang G."/>
            <person name="Zhou Y."/>
            <person name="Zheng Z."/>
            <person name="Qiu Y."/>
        </authorList>
    </citation>
    <scope>NUCLEOTIDE SEQUENCE [LARGE SCALE GENOMIC DNA]</scope>
    <source>
        <strain evidence="3">F231</strain>
    </source>
</reference>
<name>A0AAN7MC73_TRANT</name>
<evidence type="ECO:0000259" key="1">
    <source>
        <dbReference type="Pfam" id="PF05003"/>
    </source>
</evidence>
<dbReference type="Pfam" id="PF11961">
    <property type="entry name" value="DUF3475"/>
    <property type="match status" value="1"/>
</dbReference>
<sequence length="519" mass="57971">MVVGTISRLSFSTPSAAAHGLLRLSGKPSSSPPPVTLGILAFDAAKIMSRLISLYRSLTKDEMDRLRKNILRSEGVAYLNSRDEAYLLSLAWAERLEALDGVAEAVRILGRWSSDVGLNRFDLVYADLKLGLIDIGRLEFASRRGDKIVEKMEKLTSATAGLYSALETLAEMEASERKLQQWRGMAACQGQSGKQAYSSLQKANCELFERNIASQQKLVRRYKDASLWSRTVDKCVALMARTVCVVFMRICIVFGPFLADLPGMPNNNVRFYKQSPQVAGEMEKMTAVTNSGPIPMSENKSGLAKFYSRKLKMSLFVPEDMCILSGAGRKSCPATVFNSAPETTVGEAGLSQLYANVIILAEGFLKTSAENVREEARSSLYEMLPARLRIKVRSKMRRSNIMGDGEGYCSDDMHDDDYEDDVEDSSSCRSQQAEGWREAVERMMGWLAPVAHDTVMWQSERTMEKQRFESKLTVLLVQTLHYSDLEKTEAAIVEVLVGLSCIFRYEKRRRLGCGGRKIH</sequence>
<accession>A0AAN7MC73</accession>
<dbReference type="GO" id="GO:0045927">
    <property type="term" value="P:positive regulation of growth"/>
    <property type="evidence" value="ECO:0007669"/>
    <property type="project" value="InterPro"/>
</dbReference>
<keyword evidence="4" id="KW-1185">Reference proteome</keyword>
<proteinExistence type="predicted"/>
<dbReference type="InterPro" id="IPR021864">
    <property type="entry name" value="DUF3475"/>
</dbReference>
<gene>
    <name evidence="3" type="ORF">SAY86_000535</name>
</gene>
<dbReference type="InterPro" id="IPR007700">
    <property type="entry name" value="DUF668"/>
</dbReference>
<protein>
    <submittedName>
        <fullName evidence="3">Uncharacterized protein</fullName>
    </submittedName>
</protein>